<dbReference type="eggNOG" id="COG0179">
    <property type="taxonomic scope" value="Bacteria"/>
</dbReference>
<dbReference type="GO" id="GO:0019752">
    <property type="term" value="P:carboxylic acid metabolic process"/>
    <property type="evidence" value="ECO:0007669"/>
    <property type="project" value="UniProtKB-ARBA"/>
</dbReference>
<comment type="cofactor">
    <cofactor evidence="1">
        <name>Mg(2+)</name>
        <dbReference type="ChEBI" id="CHEBI:18420"/>
    </cofactor>
</comment>
<protein>
    <submittedName>
        <fullName evidence="7">2-hydroxyhepta-2,4-diene-1,7-dioate isomerase</fullName>
    </submittedName>
</protein>
<keyword evidence="7" id="KW-0413">Isomerase</keyword>
<dbReference type="EMBL" id="BMEG01000006">
    <property type="protein sequence ID" value="GGD78736.1"/>
    <property type="molecule type" value="Genomic_DNA"/>
</dbReference>
<dbReference type="Proteomes" id="UP000027439">
    <property type="component" value="Unassembled WGS sequence"/>
</dbReference>
<reference evidence="6" key="4">
    <citation type="submission" date="2024-05" db="EMBL/GenBank/DDBJ databases">
        <authorList>
            <person name="Sun Q."/>
            <person name="Zhou Y."/>
        </authorList>
    </citation>
    <scope>NUCLEOTIDE SEQUENCE</scope>
    <source>
        <strain evidence="6">CGMCC 1.11013</strain>
    </source>
</reference>
<dbReference type="InterPro" id="IPR051121">
    <property type="entry name" value="FAH"/>
</dbReference>
<evidence type="ECO:0000256" key="3">
    <source>
        <dbReference type="ARBA" id="ARBA00022723"/>
    </source>
</evidence>
<comment type="similarity">
    <text evidence="2">Belongs to the FAH family.</text>
</comment>
<dbReference type="InterPro" id="IPR011234">
    <property type="entry name" value="Fumarylacetoacetase-like_C"/>
</dbReference>
<dbReference type="PANTHER" id="PTHR42796">
    <property type="entry name" value="FUMARYLACETOACETATE HYDROLASE DOMAIN-CONTAINING PROTEIN 2A-RELATED"/>
    <property type="match status" value="1"/>
</dbReference>
<evidence type="ECO:0000313" key="8">
    <source>
        <dbReference type="Proteomes" id="UP000027439"/>
    </source>
</evidence>
<evidence type="ECO:0000256" key="1">
    <source>
        <dbReference type="ARBA" id="ARBA00001946"/>
    </source>
</evidence>
<dbReference type="AlphaFoldDB" id="A0A069NUS7"/>
<reference evidence="7 8" key="2">
    <citation type="submission" date="2014-03" db="EMBL/GenBank/DDBJ databases">
        <title>Draft Genome Sequences of Four Burkholderia Strains.</title>
        <authorList>
            <person name="Liu X.Y."/>
            <person name="Li C.X."/>
            <person name="Xu J.H."/>
        </authorList>
    </citation>
    <scope>NUCLEOTIDE SEQUENCE [LARGE SCALE GENOMIC DNA]</scope>
    <source>
        <strain evidence="7 8">R27</strain>
    </source>
</reference>
<dbReference type="EMBL" id="JFHE01000020">
    <property type="protein sequence ID" value="KDR32148.1"/>
    <property type="molecule type" value="Genomic_DNA"/>
</dbReference>
<dbReference type="Pfam" id="PF01557">
    <property type="entry name" value="FAA_hydrolase"/>
    <property type="match status" value="1"/>
</dbReference>
<evidence type="ECO:0000256" key="2">
    <source>
        <dbReference type="ARBA" id="ARBA00010211"/>
    </source>
</evidence>
<keyword evidence="4" id="KW-0378">Hydrolase</keyword>
<evidence type="ECO:0000256" key="4">
    <source>
        <dbReference type="ARBA" id="ARBA00022801"/>
    </source>
</evidence>
<reference evidence="6" key="1">
    <citation type="journal article" date="2014" name="Int. J. Syst. Evol. Microbiol.">
        <title>Complete genome of a new Firmicutes species belonging to the dominant human colonic microbiota ('Ruminococcus bicirculans') reveals two chromosomes and a selective capacity to utilize plant glucans.</title>
        <authorList>
            <consortium name="NISC Comparative Sequencing Program"/>
            <person name="Wegmann U."/>
            <person name="Louis P."/>
            <person name="Goesmann A."/>
            <person name="Henrissat B."/>
            <person name="Duncan S.H."/>
            <person name="Flint H.J."/>
        </authorList>
    </citation>
    <scope>NUCLEOTIDE SEQUENCE</scope>
    <source>
        <strain evidence="6">CGMCC 1.11013</strain>
    </source>
</reference>
<keyword evidence="9" id="KW-1185">Reference proteome</keyword>
<dbReference type="InterPro" id="IPR036663">
    <property type="entry name" value="Fumarylacetoacetase_C_sf"/>
</dbReference>
<organism evidence="7 8">
    <name type="scientific">Caballeronia grimmiae</name>
    <dbReference type="NCBI Taxonomy" id="1071679"/>
    <lineage>
        <taxon>Bacteria</taxon>
        <taxon>Pseudomonadati</taxon>
        <taxon>Pseudomonadota</taxon>
        <taxon>Betaproteobacteria</taxon>
        <taxon>Burkholderiales</taxon>
        <taxon>Burkholderiaceae</taxon>
        <taxon>Caballeronia</taxon>
    </lineage>
</organism>
<dbReference type="GO" id="GO:0016853">
    <property type="term" value="F:isomerase activity"/>
    <property type="evidence" value="ECO:0007669"/>
    <property type="project" value="UniProtKB-KW"/>
</dbReference>
<sequence>MKLVRHGQAGQERPGIIDAQGQIRDLGDHCKDFDPAFFAGDGLRQLKTIDLQSLPLVGADTRLGPCVARPGTFLAIGLNYVQHAIETNAPIPTDPIIFSKAPSCVSGPNDPVLLPKGSTKTDWEVELAFVVGKRAHYVEESEALDYIAGYFICNDVSEREFQLERSGQWQKGKMFPTFGPIGPWLVTSDEIADVQNLGLWLELNGKRIQNSSTSDMIFSIAKILSDTSQYVALEPGDIITTGTPPGVGLGMKPEAYLKPGDVMRLGVEGLGVQEQRVVRWGEQ</sequence>
<evidence type="ECO:0000313" key="6">
    <source>
        <dbReference type="EMBL" id="GGD78736.1"/>
    </source>
</evidence>
<name>A0A069NUS7_9BURK</name>
<keyword evidence="3" id="KW-0479">Metal-binding</keyword>
<evidence type="ECO:0000313" key="7">
    <source>
        <dbReference type="EMBL" id="KDR32148.1"/>
    </source>
</evidence>
<dbReference type="OrthoDB" id="9805307at2"/>
<dbReference type="Gene3D" id="3.90.850.10">
    <property type="entry name" value="Fumarylacetoacetase-like, C-terminal domain"/>
    <property type="match status" value="1"/>
</dbReference>
<dbReference type="RefSeq" id="WP_035967255.1">
    <property type="nucleotide sequence ID" value="NZ_BMEG01000006.1"/>
</dbReference>
<evidence type="ECO:0000259" key="5">
    <source>
        <dbReference type="Pfam" id="PF01557"/>
    </source>
</evidence>
<comment type="caution">
    <text evidence="7">The sequence shown here is derived from an EMBL/GenBank/DDBJ whole genome shotgun (WGS) entry which is preliminary data.</text>
</comment>
<gene>
    <name evidence="6" type="primary">hpaG</name>
    <name evidence="7" type="ORF">BG57_11890</name>
    <name evidence="6" type="ORF">GCM10010985_36470</name>
</gene>
<dbReference type="Proteomes" id="UP000597138">
    <property type="component" value="Unassembled WGS sequence"/>
</dbReference>
<evidence type="ECO:0000313" key="9">
    <source>
        <dbReference type="Proteomes" id="UP000597138"/>
    </source>
</evidence>
<accession>A0A069NUS7</accession>
<dbReference type="PANTHER" id="PTHR42796:SF4">
    <property type="entry name" value="FUMARYLACETOACETATE HYDROLASE DOMAIN-CONTAINING PROTEIN 2A"/>
    <property type="match status" value="1"/>
</dbReference>
<dbReference type="STRING" id="1071679.BG57_11890"/>
<dbReference type="SUPFAM" id="SSF56529">
    <property type="entry name" value="FAH"/>
    <property type="match status" value="1"/>
</dbReference>
<dbReference type="GO" id="GO:0016787">
    <property type="term" value="F:hydrolase activity"/>
    <property type="evidence" value="ECO:0007669"/>
    <property type="project" value="UniProtKB-KW"/>
</dbReference>
<feature type="domain" description="Fumarylacetoacetase-like C-terminal" evidence="5">
    <location>
        <begin position="74"/>
        <end position="278"/>
    </location>
</feature>
<reference evidence="9" key="3">
    <citation type="journal article" date="2019" name="Int. J. Syst. Evol. Microbiol.">
        <title>The Global Catalogue of Microorganisms (GCM) 10K type strain sequencing project: providing services to taxonomists for standard genome sequencing and annotation.</title>
        <authorList>
            <consortium name="The Broad Institute Genomics Platform"/>
            <consortium name="The Broad Institute Genome Sequencing Center for Infectious Disease"/>
            <person name="Wu L."/>
            <person name="Ma J."/>
        </authorList>
    </citation>
    <scope>NUCLEOTIDE SEQUENCE [LARGE SCALE GENOMIC DNA]</scope>
    <source>
        <strain evidence="9">CGMCC 1.11013</strain>
    </source>
</reference>
<dbReference type="FunFam" id="3.90.850.10:FF:000002">
    <property type="entry name" value="2-hydroxyhepta-2,4-diene-1,7-dioate isomerase"/>
    <property type="match status" value="1"/>
</dbReference>
<dbReference type="GO" id="GO:0046872">
    <property type="term" value="F:metal ion binding"/>
    <property type="evidence" value="ECO:0007669"/>
    <property type="project" value="UniProtKB-KW"/>
</dbReference>
<proteinExistence type="inferred from homology"/>